<comment type="caution">
    <text evidence="4">The sequence shown here is derived from an EMBL/GenBank/DDBJ whole genome shotgun (WGS) entry which is preliminary data.</text>
</comment>
<dbReference type="AlphaFoldDB" id="A0A917L5I5"/>
<dbReference type="PRINTS" id="PR00081">
    <property type="entry name" value="GDHRDH"/>
</dbReference>
<protein>
    <submittedName>
        <fullName evidence="4">Oxidoreductase</fullName>
    </submittedName>
</protein>
<reference evidence="4" key="1">
    <citation type="journal article" date="2014" name="Int. J. Syst. Evol. Microbiol.">
        <title>Complete genome sequence of Corynebacterium casei LMG S-19264T (=DSM 44701T), isolated from a smear-ripened cheese.</title>
        <authorList>
            <consortium name="US DOE Joint Genome Institute (JGI-PGF)"/>
            <person name="Walter F."/>
            <person name="Albersmeier A."/>
            <person name="Kalinowski J."/>
            <person name="Ruckert C."/>
        </authorList>
    </citation>
    <scope>NUCLEOTIDE SEQUENCE</scope>
    <source>
        <strain evidence="4">CGMCC 1.3617</strain>
    </source>
</reference>
<evidence type="ECO:0000313" key="5">
    <source>
        <dbReference type="Proteomes" id="UP000661507"/>
    </source>
</evidence>
<dbReference type="PRINTS" id="PR00080">
    <property type="entry name" value="SDRFAMILY"/>
</dbReference>
<reference evidence="4" key="2">
    <citation type="submission" date="2020-09" db="EMBL/GenBank/DDBJ databases">
        <authorList>
            <person name="Sun Q."/>
            <person name="Zhou Y."/>
        </authorList>
    </citation>
    <scope>NUCLEOTIDE SEQUENCE</scope>
    <source>
        <strain evidence="4">CGMCC 1.3617</strain>
    </source>
</reference>
<dbReference type="InterPro" id="IPR002347">
    <property type="entry name" value="SDR_fam"/>
</dbReference>
<keyword evidence="5" id="KW-1185">Reference proteome</keyword>
<comment type="similarity">
    <text evidence="1">Belongs to the short-chain dehydrogenases/reductases (SDR) family.</text>
</comment>
<keyword evidence="2" id="KW-0560">Oxidoreductase</keyword>
<dbReference type="InterPro" id="IPR057326">
    <property type="entry name" value="KR_dom"/>
</dbReference>
<organism evidence="4 5">
    <name type="scientific">Neoroseomonas lacus</name>
    <dbReference type="NCBI Taxonomy" id="287609"/>
    <lineage>
        <taxon>Bacteria</taxon>
        <taxon>Pseudomonadati</taxon>
        <taxon>Pseudomonadota</taxon>
        <taxon>Alphaproteobacteria</taxon>
        <taxon>Acetobacterales</taxon>
        <taxon>Acetobacteraceae</taxon>
        <taxon>Neoroseomonas</taxon>
    </lineage>
</organism>
<dbReference type="SUPFAM" id="SSF51735">
    <property type="entry name" value="NAD(P)-binding Rossmann-fold domains"/>
    <property type="match status" value="1"/>
</dbReference>
<dbReference type="FunFam" id="3.40.50.720:FF:000084">
    <property type="entry name" value="Short-chain dehydrogenase reductase"/>
    <property type="match status" value="1"/>
</dbReference>
<sequence>MIGFTRYASLEGRTVIITGGGSGIGEAFTRGFAANGARVAFLDIDEAASTALADSIAREHGARPLFLRCDLTDIAALREAFAEVLGVLGPAAVLVNNAANDQRQAFEAVTPDEFDLTMAVNLRHVFFAAQAVVPQMRDRGGGSIINMSSCAWMNGVAELPAYTAAKAAIVGFTNSLARQVGPDRIRVNAIAPAMVITERQRRLWYQDEARIAAGRARQCLPDAIEPEDIARMGLFLAADDSAMVTKQCIVVSGGSR</sequence>
<dbReference type="Gene3D" id="3.40.50.720">
    <property type="entry name" value="NAD(P)-binding Rossmann-like Domain"/>
    <property type="match status" value="1"/>
</dbReference>
<evidence type="ECO:0000259" key="3">
    <source>
        <dbReference type="SMART" id="SM00822"/>
    </source>
</evidence>
<feature type="domain" description="Ketoreductase" evidence="3">
    <location>
        <begin position="13"/>
        <end position="193"/>
    </location>
</feature>
<proteinExistence type="inferred from homology"/>
<dbReference type="SMART" id="SM00822">
    <property type="entry name" value="PKS_KR"/>
    <property type="match status" value="1"/>
</dbReference>
<accession>A0A917L5I5</accession>
<evidence type="ECO:0000256" key="1">
    <source>
        <dbReference type="ARBA" id="ARBA00006484"/>
    </source>
</evidence>
<dbReference type="RefSeq" id="WP_229681623.1">
    <property type="nucleotide sequence ID" value="NZ_BMKW01000019.1"/>
</dbReference>
<evidence type="ECO:0000256" key="2">
    <source>
        <dbReference type="ARBA" id="ARBA00023002"/>
    </source>
</evidence>
<dbReference type="InterPro" id="IPR020904">
    <property type="entry name" value="Sc_DH/Rdtase_CS"/>
</dbReference>
<dbReference type="CDD" id="cd05233">
    <property type="entry name" value="SDR_c"/>
    <property type="match status" value="1"/>
</dbReference>
<dbReference type="Proteomes" id="UP000661507">
    <property type="component" value="Unassembled WGS sequence"/>
</dbReference>
<name>A0A917L5I5_9PROT</name>
<dbReference type="PROSITE" id="PS00061">
    <property type="entry name" value="ADH_SHORT"/>
    <property type="match status" value="1"/>
</dbReference>
<dbReference type="Pfam" id="PF13561">
    <property type="entry name" value="adh_short_C2"/>
    <property type="match status" value="1"/>
</dbReference>
<dbReference type="PANTHER" id="PTHR43639">
    <property type="entry name" value="OXIDOREDUCTASE, SHORT-CHAIN DEHYDROGENASE/REDUCTASE FAMILY (AFU_ORTHOLOGUE AFUA_5G02870)"/>
    <property type="match status" value="1"/>
</dbReference>
<dbReference type="PANTHER" id="PTHR43639:SF1">
    <property type="entry name" value="SHORT-CHAIN DEHYDROGENASE_REDUCTASE FAMILY PROTEIN"/>
    <property type="match status" value="1"/>
</dbReference>
<dbReference type="EMBL" id="BMKW01000019">
    <property type="protein sequence ID" value="GGJ40723.1"/>
    <property type="molecule type" value="Genomic_DNA"/>
</dbReference>
<evidence type="ECO:0000313" key="4">
    <source>
        <dbReference type="EMBL" id="GGJ40723.1"/>
    </source>
</evidence>
<dbReference type="InterPro" id="IPR036291">
    <property type="entry name" value="NAD(P)-bd_dom_sf"/>
</dbReference>
<dbReference type="GO" id="GO:0016491">
    <property type="term" value="F:oxidoreductase activity"/>
    <property type="evidence" value="ECO:0007669"/>
    <property type="project" value="UniProtKB-KW"/>
</dbReference>
<gene>
    <name evidence="4" type="ORF">GCM10011320_55520</name>
</gene>